<feature type="compositionally biased region" description="Acidic residues" evidence="1">
    <location>
        <begin position="449"/>
        <end position="464"/>
    </location>
</feature>
<dbReference type="EMBL" id="BQKI01000007">
    <property type="protein sequence ID" value="GJM99052.1"/>
    <property type="molecule type" value="Genomic_DNA"/>
</dbReference>
<keyword evidence="4" id="KW-1185">Reference proteome</keyword>
<feature type="compositionally biased region" description="Low complexity" evidence="1">
    <location>
        <begin position="606"/>
        <end position="622"/>
    </location>
</feature>
<reference evidence="3" key="2">
    <citation type="submission" date="2021-12" db="EMBL/GenBank/DDBJ databases">
        <title>Resequencing data analysis of finger millet.</title>
        <authorList>
            <person name="Hatakeyama M."/>
            <person name="Aluri S."/>
            <person name="Balachadran M.T."/>
            <person name="Sivarajan S.R."/>
            <person name="Poveda L."/>
            <person name="Shimizu-Inatsugi R."/>
            <person name="Schlapbach R."/>
            <person name="Sreeman S.M."/>
            <person name="Shimizu K.K."/>
        </authorList>
    </citation>
    <scope>NUCLEOTIDE SEQUENCE</scope>
</reference>
<dbReference type="AlphaFoldDB" id="A0AAV5CKT0"/>
<dbReference type="PANTHER" id="PTHR31385:SF1">
    <property type="entry name" value="PUTATIVE (DUF220)-RELATED"/>
    <property type="match status" value="1"/>
</dbReference>
<evidence type="ECO:0000313" key="3">
    <source>
        <dbReference type="EMBL" id="GJM99052.1"/>
    </source>
</evidence>
<sequence length="737" mass="79852">MGESSRQEPGASQADGWLQKHAIGFNSLLQVPDKIQKSLKVHFGRFLNKDGAGSGVNAEMPSEKVKESCNAAAAAAEVSLDRQLQAWRNNPNWTDEPPEIKVTVPDGSLCNLNLRFKAGLPPDAVYNIIIDPENKRVFKNIKYMYLEISTDCYLVIYSFVVLVKFKQGRTGFMRKFEGCWKIDPIFVDKEVCPLDPCTLDEYDSCTDGRGRVGSAITLDQLIEPAILPPPPISWYLRGITSKTTEMLVNDLIAETARLRDMGNNAVGKQANEERCNANQSHTAKECGDIKDRWRQRRKSGRHGKSHRLTSELKFGKVAAGHMTRNRLLKNVTQTRGRLKNNRCILSPNLQATKSPNSLPFLTYSRQHLLASNQQAIDPKADMSGQRVPSSSQMPPQPQPFRFWLPYRSNVGSWRQQPPRPPSSRPVPSSPPPPPPTPAEPPRSRAHAVEEEDIPIQAESSDESDTIPVLNSDSSQLRGGGRPSTADLELTLSGAPPHTGREQSSGGRDGGNNDTKIAISGFPRSSLFDGARAPFRQEIEDSLKSLAARGAPAPRPPENGQQGYRVVTLAGHNVGASMVVGNGGARDAHAPSAAEKPEDPAGSKPPAVAANVNSNVQSVNNSSMEGSTCSAGNPGVHVDIKNGREEPAVAPTPRQEEKPKEMKKRPPLVVPARPRRCLRALMIENESDTEAARKPGPGACRFQCVQDHTTPAPTSNDGGGGGGKNAEDGGNASTAEAN</sequence>
<protein>
    <recommendedName>
        <fullName evidence="2">DUF220 domain-containing protein</fullName>
    </recommendedName>
</protein>
<dbReference type="PANTHER" id="PTHR31385">
    <property type="entry name" value="PUTATIVE (DUF220)-RELATED"/>
    <property type="match status" value="1"/>
</dbReference>
<feature type="region of interest" description="Disordered" evidence="1">
    <location>
        <begin position="378"/>
        <end position="562"/>
    </location>
</feature>
<feature type="compositionally biased region" description="Polar residues" evidence="1">
    <location>
        <begin position="705"/>
        <end position="714"/>
    </location>
</feature>
<proteinExistence type="predicted"/>
<feature type="region of interest" description="Disordered" evidence="1">
    <location>
        <begin position="686"/>
        <end position="737"/>
    </location>
</feature>
<reference evidence="3" key="1">
    <citation type="journal article" date="2018" name="DNA Res.">
        <title>Multiple hybrid de novo genome assembly of finger millet, an orphan allotetraploid crop.</title>
        <authorList>
            <person name="Hatakeyama M."/>
            <person name="Aluri S."/>
            <person name="Balachadran M.T."/>
            <person name="Sivarajan S.R."/>
            <person name="Patrignani A."/>
            <person name="Gruter S."/>
            <person name="Poveda L."/>
            <person name="Shimizu-Inatsugi R."/>
            <person name="Baeten J."/>
            <person name="Francoijs K.J."/>
            <person name="Nataraja K.N."/>
            <person name="Reddy Y.A.N."/>
            <person name="Phadnis S."/>
            <person name="Ravikumar R.L."/>
            <person name="Schlapbach R."/>
            <person name="Sreeman S.M."/>
            <person name="Shimizu K.K."/>
        </authorList>
    </citation>
    <scope>NUCLEOTIDE SEQUENCE</scope>
</reference>
<accession>A0AAV5CKT0</accession>
<gene>
    <name evidence="3" type="primary">ga16115</name>
    <name evidence="3" type="ORF">PR202_ga16115</name>
</gene>
<comment type="caution">
    <text evidence="3">The sequence shown here is derived from an EMBL/GenBank/DDBJ whole genome shotgun (WGS) entry which is preliminary data.</text>
</comment>
<evidence type="ECO:0000256" key="1">
    <source>
        <dbReference type="SAM" id="MobiDB-lite"/>
    </source>
</evidence>
<feature type="region of interest" description="Disordered" evidence="1">
    <location>
        <begin position="577"/>
        <end position="670"/>
    </location>
</feature>
<dbReference type="InterPro" id="IPR003863">
    <property type="entry name" value="DUF220"/>
</dbReference>
<feature type="compositionally biased region" description="Pro residues" evidence="1">
    <location>
        <begin position="417"/>
        <end position="440"/>
    </location>
</feature>
<name>A0AAV5CKT0_ELECO</name>
<feature type="domain" description="DUF220" evidence="2">
    <location>
        <begin position="162"/>
        <end position="214"/>
    </location>
</feature>
<dbReference type="Proteomes" id="UP001054889">
    <property type="component" value="Unassembled WGS sequence"/>
</dbReference>
<feature type="compositionally biased region" description="Basic and acidic residues" evidence="1">
    <location>
        <begin position="637"/>
        <end position="646"/>
    </location>
</feature>
<dbReference type="Pfam" id="PF02713">
    <property type="entry name" value="DUF220"/>
    <property type="match status" value="1"/>
</dbReference>
<evidence type="ECO:0000259" key="2">
    <source>
        <dbReference type="Pfam" id="PF02713"/>
    </source>
</evidence>
<evidence type="ECO:0000313" key="4">
    <source>
        <dbReference type="Proteomes" id="UP001054889"/>
    </source>
</evidence>
<organism evidence="3 4">
    <name type="scientific">Eleusine coracana subsp. coracana</name>
    <dbReference type="NCBI Taxonomy" id="191504"/>
    <lineage>
        <taxon>Eukaryota</taxon>
        <taxon>Viridiplantae</taxon>
        <taxon>Streptophyta</taxon>
        <taxon>Embryophyta</taxon>
        <taxon>Tracheophyta</taxon>
        <taxon>Spermatophyta</taxon>
        <taxon>Magnoliopsida</taxon>
        <taxon>Liliopsida</taxon>
        <taxon>Poales</taxon>
        <taxon>Poaceae</taxon>
        <taxon>PACMAD clade</taxon>
        <taxon>Chloridoideae</taxon>
        <taxon>Cynodonteae</taxon>
        <taxon>Eleusininae</taxon>
        <taxon>Eleusine</taxon>
    </lineage>
</organism>